<comment type="caution">
    <text evidence="3">The sequence shown here is derived from an EMBL/GenBank/DDBJ whole genome shotgun (WGS) entry which is preliminary data.</text>
</comment>
<protein>
    <submittedName>
        <fullName evidence="3">Uncharacterized protein</fullName>
    </submittedName>
</protein>
<evidence type="ECO:0000256" key="2">
    <source>
        <dbReference type="SAM" id="Phobius"/>
    </source>
</evidence>
<evidence type="ECO:0000313" key="4">
    <source>
        <dbReference type="Proteomes" id="UP000070121"/>
    </source>
</evidence>
<dbReference type="Proteomes" id="UP000070121">
    <property type="component" value="Unassembled WGS sequence"/>
</dbReference>
<feature type="region of interest" description="Disordered" evidence="1">
    <location>
        <begin position="37"/>
        <end position="59"/>
    </location>
</feature>
<name>A0A135RTH9_9PEZI</name>
<keyword evidence="2" id="KW-0472">Membrane</keyword>
<feature type="compositionally biased region" description="Basic and acidic residues" evidence="1">
    <location>
        <begin position="37"/>
        <end position="50"/>
    </location>
</feature>
<evidence type="ECO:0000256" key="1">
    <source>
        <dbReference type="SAM" id="MobiDB-lite"/>
    </source>
</evidence>
<keyword evidence="2" id="KW-1133">Transmembrane helix</keyword>
<proteinExistence type="predicted"/>
<dbReference type="AlphaFoldDB" id="A0A135RTH9"/>
<evidence type="ECO:0000313" key="3">
    <source>
        <dbReference type="EMBL" id="KXH26808.1"/>
    </source>
</evidence>
<keyword evidence="2" id="KW-0812">Transmembrane</keyword>
<dbReference type="EMBL" id="JFFI01002702">
    <property type="protein sequence ID" value="KXH26808.1"/>
    <property type="molecule type" value="Genomic_DNA"/>
</dbReference>
<accession>A0A135RTH9</accession>
<dbReference type="OrthoDB" id="4838315at2759"/>
<keyword evidence="4" id="KW-1185">Reference proteome</keyword>
<feature type="transmembrane region" description="Helical" evidence="2">
    <location>
        <begin position="74"/>
        <end position="94"/>
    </location>
</feature>
<reference evidence="3 4" key="1">
    <citation type="submission" date="2014-02" db="EMBL/GenBank/DDBJ databases">
        <title>The genome sequence of Colletotrichum salicis CBS 607.94.</title>
        <authorList>
            <person name="Baroncelli R."/>
            <person name="Thon M.R."/>
        </authorList>
    </citation>
    <scope>NUCLEOTIDE SEQUENCE [LARGE SCALE GENOMIC DNA]</scope>
    <source>
        <strain evidence="3 4">CBS 607.94</strain>
    </source>
</reference>
<gene>
    <name evidence="3" type="ORF">CSAL01_00354</name>
</gene>
<feature type="transmembrane region" description="Helical" evidence="2">
    <location>
        <begin position="106"/>
        <end position="128"/>
    </location>
</feature>
<organism evidence="3 4">
    <name type="scientific">Colletotrichum salicis</name>
    <dbReference type="NCBI Taxonomy" id="1209931"/>
    <lineage>
        <taxon>Eukaryota</taxon>
        <taxon>Fungi</taxon>
        <taxon>Dikarya</taxon>
        <taxon>Ascomycota</taxon>
        <taxon>Pezizomycotina</taxon>
        <taxon>Sordariomycetes</taxon>
        <taxon>Hypocreomycetidae</taxon>
        <taxon>Glomerellales</taxon>
        <taxon>Glomerellaceae</taxon>
        <taxon>Colletotrichum</taxon>
        <taxon>Colletotrichum acutatum species complex</taxon>
    </lineage>
</organism>
<sequence length="285" mass="31637">MATSMASIRAATSRPMRNITLFYTNYLDVVQASGEQTGRKSTDYDEEKQLSSDMDSQRQPSKSTFYWLTVKAEFIIIQTYAVVIFISAMAFIYFTRHVKASEKGPMDLAMGINLGSATYVLCGLIYLASQAYYIKWAGQGTVSEGAANVAAESISDEHSGNHWYEPCISPKAIDTLFNIQLGVFTVAFWPLALCWSFGLLCCEEIEDVDGEIALGDVCSAEYRAAEKMSCQCKRASEISEKEPLLGRKLTAAEIMAIENELAAAQVRKMYKGMMVEQKPYAPLEQ</sequence>